<dbReference type="AlphaFoldDB" id="A0A0M3JCG8"/>
<evidence type="ECO:0000313" key="2">
    <source>
        <dbReference type="Proteomes" id="UP000267096"/>
    </source>
</evidence>
<dbReference type="Proteomes" id="UP000267096">
    <property type="component" value="Unassembled WGS sequence"/>
</dbReference>
<sequence>MVLEPGSDSPVSCQPNDSHCPAGNECVESSILGFHLCCSALSKNVSAFKRPSRNNCPRNIRTNRQSCEVNAIGVCPFGYTCLARRTSSSNTRGSCCFAQPKCLIGQPKVVSGDQV</sequence>
<evidence type="ECO:0000313" key="1">
    <source>
        <dbReference type="EMBL" id="VDK24999.1"/>
    </source>
</evidence>
<reference evidence="1 2" key="2">
    <citation type="submission" date="2018-11" db="EMBL/GenBank/DDBJ databases">
        <authorList>
            <consortium name="Pathogen Informatics"/>
        </authorList>
    </citation>
    <scope>NUCLEOTIDE SEQUENCE [LARGE SCALE GENOMIC DNA]</scope>
</reference>
<dbReference type="WBParaSite" id="ASIM_0000529901-mRNA-1">
    <property type="protein sequence ID" value="ASIM_0000529901-mRNA-1"/>
    <property type="gene ID" value="ASIM_0000529901"/>
</dbReference>
<dbReference type="OrthoDB" id="10516431at2759"/>
<protein>
    <submittedName>
        <fullName evidence="3">EB domain-containing protein</fullName>
    </submittedName>
</protein>
<keyword evidence="2" id="KW-1185">Reference proteome</keyword>
<evidence type="ECO:0000313" key="3">
    <source>
        <dbReference type="WBParaSite" id="ASIM_0000529901-mRNA-1"/>
    </source>
</evidence>
<name>A0A0M3JCG8_ANISI</name>
<dbReference type="EMBL" id="UYRR01009635">
    <property type="protein sequence ID" value="VDK24999.1"/>
    <property type="molecule type" value="Genomic_DNA"/>
</dbReference>
<reference evidence="3" key="1">
    <citation type="submission" date="2017-02" db="UniProtKB">
        <authorList>
            <consortium name="WormBaseParasite"/>
        </authorList>
    </citation>
    <scope>IDENTIFICATION</scope>
</reference>
<proteinExistence type="predicted"/>
<accession>A0A0M3JCG8</accession>
<gene>
    <name evidence="1" type="ORF">ASIM_LOCUS5101</name>
</gene>
<dbReference type="SMART" id="SM00289">
    <property type="entry name" value="WR1"/>
    <property type="match status" value="2"/>
</dbReference>
<dbReference type="InterPro" id="IPR006150">
    <property type="entry name" value="Cys_repeat_1"/>
</dbReference>
<organism evidence="3">
    <name type="scientific">Anisakis simplex</name>
    <name type="common">Herring worm</name>
    <dbReference type="NCBI Taxonomy" id="6269"/>
    <lineage>
        <taxon>Eukaryota</taxon>
        <taxon>Metazoa</taxon>
        <taxon>Ecdysozoa</taxon>
        <taxon>Nematoda</taxon>
        <taxon>Chromadorea</taxon>
        <taxon>Rhabditida</taxon>
        <taxon>Spirurina</taxon>
        <taxon>Ascaridomorpha</taxon>
        <taxon>Ascaridoidea</taxon>
        <taxon>Anisakidae</taxon>
        <taxon>Anisakis</taxon>
        <taxon>Anisakis simplex complex</taxon>
    </lineage>
</organism>
<dbReference type="InterPro" id="IPR028150">
    <property type="entry name" value="Lustrin_cystein"/>
</dbReference>
<dbReference type="Pfam" id="PF14625">
    <property type="entry name" value="Lustrin_cystein"/>
    <property type="match status" value="2"/>
</dbReference>